<sequence length="224" mass="25318">MAQVDIVSLKDNADPARRLRLPIRDDNGRHVGDLQCIDRSMLDEPGLIDDLTTWRNQSMPFFLSQFNATEERTRRWLETISLPAADRILFVICDPGGNRFGNFGICNIQPGSAEFDNVIRGRASDTRNLMFQCGIVLLEWMFSGLGVETAELHVFSHNEKAIGLYKRLGFAAAESLPLRRAEEEGMVKYSIVDRSEANAGFDYLRMELPIERFRQAHPAALLTA</sequence>
<evidence type="ECO:0000259" key="1">
    <source>
        <dbReference type="Pfam" id="PF13302"/>
    </source>
</evidence>
<dbReference type="InterPro" id="IPR016181">
    <property type="entry name" value="Acyl_CoA_acyltransferase"/>
</dbReference>
<dbReference type="Proteomes" id="UP000092691">
    <property type="component" value="Chromosome"/>
</dbReference>
<organism evidence="2 3">
    <name type="scientific">Rhizobium leguminosarum</name>
    <dbReference type="NCBI Taxonomy" id="384"/>
    <lineage>
        <taxon>Bacteria</taxon>
        <taxon>Pseudomonadati</taxon>
        <taxon>Pseudomonadota</taxon>
        <taxon>Alphaproteobacteria</taxon>
        <taxon>Hyphomicrobiales</taxon>
        <taxon>Rhizobiaceae</taxon>
        <taxon>Rhizobium/Agrobacterium group</taxon>
        <taxon>Rhizobium</taxon>
    </lineage>
</organism>
<protein>
    <submittedName>
        <fullName evidence="2">Acetyltransferase</fullName>
    </submittedName>
</protein>
<dbReference type="Gene3D" id="3.40.630.30">
    <property type="match status" value="1"/>
</dbReference>
<dbReference type="SUPFAM" id="SSF55729">
    <property type="entry name" value="Acyl-CoA N-acyltransferases (Nat)"/>
    <property type="match status" value="1"/>
</dbReference>
<evidence type="ECO:0000313" key="3">
    <source>
        <dbReference type="Proteomes" id="UP000092691"/>
    </source>
</evidence>
<dbReference type="EMBL" id="CP016286">
    <property type="protein sequence ID" value="ANP87943.1"/>
    <property type="molecule type" value="Genomic_DNA"/>
</dbReference>
<reference evidence="2 3" key="1">
    <citation type="submission" date="2016-06" db="EMBL/GenBank/DDBJ databases">
        <title>Microsymbionts genomes from the relict species Vavilovia formosa.</title>
        <authorList>
            <person name="Chirak E."/>
            <person name="Kimeklis A."/>
            <person name="Andronov E."/>
        </authorList>
    </citation>
    <scope>NUCLEOTIDE SEQUENCE [LARGE SCALE GENOMIC DNA]</scope>
    <source>
        <strain evidence="2 3">Vaf10</strain>
    </source>
</reference>
<proteinExistence type="predicted"/>
<dbReference type="GO" id="GO:0016747">
    <property type="term" value="F:acyltransferase activity, transferring groups other than amino-acyl groups"/>
    <property type="evidence" value="ECO:0007669"/>
    <property type="project" value="InterPro"/>
</dbReference>
<dbReference type="InterPro" id="IPR000182">
    <property type="entry name" value="GNAT_dom"/>
</dbReference>
<dbReference type="AlphaFoldDB" id="A0A1B1CDV0"/>
<keyword evidence="2" id="KW-0808">Transferase</keyword>
<name>A0A1B1CDV0_RHILE</name>
<gene>
    <name evidence="2" type="ORF">BA011_20885</name>
</gene>
<dbReference type="Pfam" id="PF13302">
    <property type="entry name" value="Acetyltransf_3"/>
    <property type="match status" value="1"/>
</dbReference>
<feature type="domain" description="N-acetyltransferase" evidence="1">
    <location>
        <begin position="58"/>
        <end position="170"/>
    </location>
</feature>
<dbReference type="RefSeq" id="WP_065281842.1">
    <property type="nucleotide sequence ID" value="NZ_CP016286.1"/>
</dbReference>
<dbReference type="OrthoDB" id="2567761at2"/>
<evidence type="ECO:0000313" key="2">
    <source>
        <dbReference type="EMBL" id="ANP87943.1"/>
    </source>
</evidence>
<accession>A0A1B1CDV0</accession>